<gene>
    <name evidence="2" type="ORF">EDD27_9544</name>
</gene>
<dbReference type="Proteomes" id="UP000284824">
    <property type="component" value="Unassembled WGS sequence"/>
</dbReference>
<dbReference type="InterPro" id="IPR001173">
    <property type="entry name" value="Glyco_trans_2-like"/>
</dbReference>
<dbReference type="EMBL" id="SAUN01000001">
    <property type="protein sequence ID" value="RVX46652.1"/>
    <property type="molecule type" value="Genomic_DNA"/>
</dbReference>
<dbReference type="GO" id="GO:0016740">
    <property type="term" value="F:transferase activity"/>
    <property type="evidence" value="ECO:0007669"/>
    <property type="project" value="UniProtKB-KW"/>
</dbReference>
<organism evidence="2 3">
    <name type="scientific">Nonomuraea polychroma</name>
    <dbReference type="NCBI Taxonomy" id="46176"/>
    <lineage>
        <taxon>Bacteria</taxon>
        <taxon>Bacillati</taxon>
        <taxon>Actinomycetota</taxon>
        <taxon>Actinomycetes</taxon>
        <taxon>Streptosporangiales</taxon>
        <taxon>Streptosporangiaceae</taxon>
        <taxon>Nonomuraea</taxon>
    </lineage>
</organism>
<protein>
    <submittedName>
        <fullName evidence="2">Glycosyltransferase involved in cell wall biosynthesis</fullName>
    </submittedName>
</protein>
<feature type="domain" description="Glycosyltransferase 2-like" evidence="1">
    <location>
        <begin position="6"/>
        <end position="172"/>
    </location>
</feature>
<sequence>MTLVSFGLPVYNGVARLEPTVRSVLAQDHADLELVICDNASTDGTEELARSLAAADSRIRYHRHPHNIGLVNNFTYALRLASGTYFRWVGDDNWLLPSYTSRCLELFDRDERLVLVTSQMEYTGPDGSRQRDGYDGDALGSDDPIVRFEELLRLLNESHLLIDPLYGLLRREPAAAMDRRVVLHEDQILAAKLALAGPWGHIPEVLSGRGWESQSLSSVARKIGIGPWGARFATLVECREILRGLGDFPLTAEQRRRARRAVLGLYVTRHKRTVRHRSRKLLRMALNR</sequence>
<evidence type="ECO:0000313" key="2">
    <source>
        <dbReference type="EMBL" id="RVX46652.1"/>
    </source>
</evidence>
<dbReference type="SUPFAM" id="SSF53448">
    <property type="entry name" value="Nucleotide-diphospho-sugar transferases"/>
    <property type="match status" value="1"/>
</dbReference>
<reference evidence="2 3" key="1">
    <citation type="submission" date="2019-01" db="EMBL/GenBank/DDBJ databases">
        <title>Sequencing the genomes of 1000 actinobacteria strains.</title>
        <authorList>
            <person name="Klenk H.-P."/>
        </authorList>
    </citation>
    <scope>NUCLEOTIDE SEQUENCE [LARGE SCALE GENOMIC DNA]</scope>
    <source>
        <strain evidence="2 3">DSM 43925</strain>
    </source>
</reference>
<dbReference type="Pfam" id="PF00535">
    <property type="entry name" value="Glycos_transf_2"/>
    <property type="match status" value="1"/>
</dbReference>
<dbReference type="PANTHER" id="PTHR22916">
    <property type="entry name" value="GLYCOSYLTRANSFERASE"/>
    <property type="match status" value="1"/>
</dbReference>
<evidence type="ECO:0000313" key="3">
    <source>
        <dbReference type="Proteomes" id="UP000284824"/>
    </source>
</evidence>
<keyword evidence="3" id="KW-1185">Reference proteome</keyword>
<evidence type="ECO:0000259" key="1">
    <source>
        <dbReference type="Pfam" id="PF00535"/>
    </source>
</evidence>
<name>A0A438MLL7_9ACTN</name>
<dbReference type="AlphaFoldDB" id="A0A438MLL7"/>
<dbReference type="CDD" id="cd00761">
    <property type="entry name" value="Glyco_tranf_GTA_type"/>
    <property type="match status" value="1"/>
</dbReference>
<dbReference type="RefSeq" id="WP_127938997.1">
    <property type="nucleotide sequence ID" value="NZ_SAUN01000001.1"/>
</dbReference>
<accession>A0A438MLL7</accession>
<dbReference type="InterPro" id="IPR029044">
    <property type="entry name" value="Nucleotide-diphossugar_trans"/>
</dbReference>
<keyword evidence="2" id="KW-0808">Transferase</keyword>
<proteinExistence type="predicted"/>
<dbReference type="Gene3D" id="3.90.550.10">
    <property type="entry name" value="Spore Coat Polysaccharide Biosynthesis Protein SpsA, Chain A"/>
    <property type="match status" value="1"/>
</dbReference>
<dbReference type="OrthoDB" id="3177103at2"/>
<comment type="caution">
    <text evidence="2">The sequence shown here is derived from an EMBL/GenBank/DDBJ whole genome shotgun (WGS) entry which is preliminary data.</text>
</comment>
<dbReference type="PANTHER" id="PTHR22916:SF56">
    <property type="entry name" value="GLYCOSYL TRANSFERASE"/>
    <property type="match status" value="1"/>
</dbReference>